<reference evidence="2 3" key="1">
    <citation type="journal article" date="2018" name="Sci. Rep.">
        <title>Genomic signatures of local adaptation to the degree of environmental predictability in rotifers.</title>
        <authorList>
            <person name="Franch-Gras L."/>
            <person name="Hahn C."/>
            <person name="Garcia-Roger E.M."/>
            <person name="Carmona M.J."/>
            <person name="Serra M."/>
            <person name="Gomez A."/>
        </authorList>
    </citation>
    <scope>NUCLEOTIDE SEQUENCE [LARGE SCALE GENOMIC DNA]</scope>
    <source>
        <strain evidence="2">HYR1</strain>
    </source>
</reference>
<protein>
    <submittedName>
        <fullName evidence="2">Uncharacterized protein</fullName>
    </submittedName>
</protein>
<accession>A0A3M7Q0S7</accession>
<evidence type="ECO:0000313" key="3">
    <source>
        <dbReference type="Proteomes" id="UP000276133"/>
    </source>
</evidence>
<feature type="region of interest" description="Disordered" evidence="1">
    <location>
        <begin position="1"/>
        <end position="37"/>
    </location>
</feature>
<feature type="compositionally biased region" description="Polar residues" evidence="1">
    <location>
        <begin position="23"/>
        <end position="37"/>
    </location>
</feature>
<comment type="caution">
    <text evidence="2">The sequence shown here is derived from an EMBL/GenBank/DDBJ whole genome shotgun (WGS) entry which is preliminary data.</text>
</comment>
<proteinExistence type="predicted"/>
<keyword evidence="3" id="KW-1185">Reference proteome</keyword>
<dbReference type="AlphaFoldDB" id="A0A3M7Q0S7"/>
<dbReference type="EMBL" id="REGN01007950">
    <property type="protein sequence ID" value="RNA04824.1"/>
    <property type="molecule type" value="Genomic_DNA"/>
</dbReference>
<feature type="compositionally biased region" description="Basic and acidic residues" evidence="1">
    <location>
        <begin position="1"/>
        <end position="10"/>
    </location>
</feature>
<dbReference type="Proteomes" id="UP000276133">
    <property type="component" value="Unassembled WGS sequence"/>
</dbReference>
<sequence length="114" mass="12784">MSPSHADWDKQFLPPLHGPSEQDLFSTSPSRRINSNDDFMTRNSIFSDMSWHSAKTGGGCIDHSCFGHISMKESKINKKRNESTKLELPTSIPIRELISSIGCFSPPNSSNFLR</sequence>
<evidence type="ECO:0000313" key="2">
    <source>
        <dbReference type="EMBL" id="RNA04824.1"/>
    </source>
</evidence>
<gene>
    <name evidence="2" type="ORF">BpHYR1_008866</name>
</gene>
<organism evidence="2 3">
    <name type="scientific">Brachionus plicatilis</name>
    <name type="common">Marine rotifer</name>
    <name type="synonym">Brachionus muelleri</name>
    <dbReference type="NCBI Taxonomy" id="10195"/>
    <lineage>
        <taxon>Eukaryota</taxon>
        <taxon>Metazoa</taxon>
        <taxon>Spiralia</taxon>
        <taxon>Gnathifera</taxon>
        <taxon>Rotifera</taxon>
        <taxon>Eurotatoria</taxon>
        <taxon>Monogononta</taxon>
        <taxon>Pseudotrocha</taxon>
        <taxon>Ploima</taxon>
        <taxon>Brachionidae</taxon>
        <taxon>Brachionus</taxon>
    </lineage>
</organism>
<evidence type="ECO:0000256" key="1">
    <source>
        <dbReference type="SAM" id="MobiDB-lite"/>
    </source>
</evidence>
<name>A0A3M7Q0S7_BRAPC</name>